<comment type="caution">
    <text evidence="1">The sequence shown here is derived from an EMBL/GenBank/DDBJ whole genome shotgun (WGS) entry which is preliminary data.</text>
</comment>
<accession>X1EH16</accession>
<dbReference type="EMBL" id="BARU01011601">
    <property type="protein sequence ID" value="GAH31892.1"/>
    <property type="molecule type" value="Genomic_DNA"/>
</dbReference>
<name>X1EH16_9ZZZZ</name>
<protein>
    <submittedName>
        <fullName evidence="1">Uncharacterized protein</fullName>
    </submittedName>
</protein>
<organism evidence="1">
    <name type="scientific">marine sediment metagenome</name>
    <dbReference type="NCBI Taxonomy" id="412755"/>
    <lineage>
        <taxon>unclassified sequences</taxon>
        <taxon>metagenomes</taxon>
        <taxon>ecological metagenomes</taxon>
    </lineage>
</organism>
<gene>
    <name evidence="1" type="ORF">S03H2_21728</name>
</gene>
<sequence>MKYINSQLLPIIPNHRSLILENKYSNELFISNKYNEDKDIIIFIKMGDTEEVINTTIASNTISRVKKINLSRVEGAREISIEIFNKAGEIIGKNFYPIQFLKDLKKRGENKDINWIEDPQSYIHDVDIIKRNEKIRDLETNQRK</sequence>
<dbReference type="AlphaFoldDB" id="X1EH16"/>
<proteinExistence type="predicted"/>
<evidence type="ECO:0000313" key="1">
    <source>
        <dbReference type="EMBL" id="GAH31892.1"/>
    </source>
</evidence>
<reference evidence="1" key="1">
    <citation type="journal article" date="2014" name="Front. Microbiol.">
        <title>High frequency of phylogenetically diverse reductive dehalogenase-homologous genes in deep subseafloor sedimentary metagenomes.</title>
        <authorList>
            <person name="Kawai M."/>
            <person name="Futagami T."/>
            <person name="Toyoda A."/>
            <person name="Takaki Y."/>
            <person name="Nishi S."/>
            <person name="Hori S."/>
            <person name="Arai W."/>
            <person name="Tsubouchi T."/>
            <person name="Morono Y."/>
            <person name="Uchiyama I."/>
            <person name="Ito T."/>
            <person name="Fujiyama A."/>
            <person name="Inagaki F."/>
            <person name="Takami H."/>
        </authorList>
    </citation>
    <scope>NUCLEOTIDE SEQUENCE</scope>
    <source>
        <strain evidence="1">Expedition CK06-06</strain>
    </source>
</reference>